<reference evidence="1 2" key="2">
    <citation type="submission" date="2017-08" db="EMBL/GenBank/DDBJ databases">
        <title>WGS of novel Burkholderia cepaca complex species.</title>
        <authorList>
            <person name="Lipuma J."/>
            <person name="Spilker T."/>
        </authorList>
    </citation>
    <scope>NUCLEOTIDE SEQUENCE [LARGE SCALE GENOMIC DNA]</scope>
    <source>
        <strain evidence="1 2">AU17325</strain>
    </source>
</reference>
<dbReference type="RefSeq" id="WP_012218077.1">
    <property type="nucleotide sequence ID" value="NZ_CP091649.1"/>
</dbReference>
<accession>A0A228I048</accession>
<protein>
    <submittedName>
        <fullName evidence="1">Uncharacterized protein</fullName>
    </submittedName>
</protein>
<proteinExistence type="predicted"/>
<comment type="caution">
    <text evidence="1">The sequence shown here is derived from an EMBL/GenBank/DDBJ whole genome shotgun (WGS) entry which is preliminary data.</text>
</comment>
<dbReference type="OrthoDB" id="9866331at2"/>
<evidence type="ECO:0000313" key="1">
    <source>
        <dbReference type="EMBL" id="OXI35429.1"/>
    </source>
</evidence>
<dbReference type="Proteomes" id="UP000214600">
    <property type="component" value="Unassembled WGS sequence"/>
</dbReference>
<sequence length="314" mass="34653">MTKRRKEPRQKANAGILSWHASDQPKVRAMPSQPALPAARVLAVKTPAKLARESVTASKDVSLLNSPDRIVESVFRCDLKPNSSQKAVLDALFSGPLLLKALLKQVDPKPRTSHDASMFLLRHRRELEPYLATSDRSDSVDLLTQLVIQWGSRSPTAIEIQFCEDCTISGANEIYVPIPRLGGLAVFNESRLAEARYRSRYKPSFALVHSSLGYLIEIVFLRREQTREVAPYVSGRLDLPTEGGSAPSIAKKSGRSETKTGRIQVARFVALFGALDRARAAEARVGKNFVRPDFGTLEGRAVQGGLPSLGKRRR</sequence>
<reference evidence="2" key="1">
    <citation type="submission" date="2017-06" db="EMBL/GenBank/DDBJ databases">
        <authorList>
            <person name="LiPuma J."/>
            <person name="Spilker T."/>
        </authorList>
    </citation>
    <scope>NUCLEOTIDE SEQUENCE [LARGE SCALE GENOMIC DNA]</scope>
    <source>
        <strain evidence="2">AU17325</strain>
    </source>
</reference>
<dbReference type="AlphaFoldDB" id="A0A228I048"/>
<dbReference type="EMBL" id="NKFA01000028">
    <property type="protein sequence ID" value="OXI35429.1"/>
    <property type="molecule type" value="Genomic_DNA"/>
</dbReference>
<name>A0A228I048_9BURK</name>
<gene>
    <name evidence="1" type="ORF">CFB84_37200</name>
</gene>
<organism evidence="1 2">
    <name type="scientific">Burkholderia aenigmatica</name>
    <dbReference type="NCBI Taxonomy" id="2015348"/>
    <lineage>
        <taxon>Bacteria</taxon>
        <taxon>Pseudomonadati</taxon>
        <taxon>Pseudomonadota</taxon>
        <taxon>Betaproteobacteria</taxon>
        <taxon>Burkholderiales</taxon>
        <taxon>Burkholderiaceae</taxon>
        <taxon>Burkholderia</taxon>
        <taxon>Burkholderia cepacia complex</taxon>
    </lineage>
</organism>
<evidence type="ECO:0000313" key="2">
    <source>
        <dbReference type="Proteomes" id="UP000214600"/>
    </source>
</evidence>